<dbReference type="GO" id="GO:0046872">
    <property type="term" value="F:metal ion binding"/>
    <property type="evidence" value="ECO:0007669"/>
    <property type="project" value="UniProtKB-KW"/>
</dbReference>
<name>A0A5C0SHQ1_CRATE</name>
<accession>A0A5C0SHQ1</accession>
<dbReference type="EC" id="3.1.4.-" evidence="2"/>
<keyword evidence="5" id="KW-1185">Reference proteome</keyword>
<dbReference type="AlphaFoldDB" id="A0A5C0SHQ1"/>
<evidence type="ECO:0000313" key="4">
    <source>
        <dbReference type="EMBL" id="QEK12954.1"/>
    </source>
</evidence>
<protein>
    <recommendedName>
        <fullName evidence="2">Phosphoesterase</fullName>
        <ecNumber evidence="2">3.1.4.-</ecNumber>
    </recommendedName>
</protein>
<dbReference type="NCBIfam" id="TIGR00040">
    <property type="entry name" value="yfcE"/>
    <property type="match status" value="1"/>
</dbReference>
<evidence type="ECO:0000313" key="5">
    <source>
        <dbReference type="Proteomes" id="UP000324646"/>
    </source>
</evidence>
<gene>
    <name evidence="4" type="ORF">FQB35_11835</name>
</gene>
<evidence type="ECO:0000256" key="2">
    <source>
        <dbReference type="RuleBase" id="RU362039"/>
    </source>
</evidence>
<dbReference type="SUPFAM" id="SSF56300">
    <property type="entry name" value="Metallo-dependent phosphatases"/>
    <property type="match status" value="1"/>
</dbReference>
<dbReference type="Pfam" id="PF12850">
    <property type="entry name" value="Metallophos_2"/>
    <property type="match status" value="1"/>
</dbReference>
<dbReference type="EMBL" id="CP042243">
    <property type="protein sequence ID" value="QEK12954.1"/>
    <property type="molecule type" value="Genomic_DNA"/>
</dbReference>
<dbReference type="CDD" id="cd00841">
    <property type="entry name" value="MPP_YfcE"/>
    <property type="match status" value="1"/>
</dbReference>
<dbReference type="KEGG" id="crs:FQB35_11835"/>
<organism evidence="4 5">
    <name type="scientific">Crassaminicella thermophila</name>
    <dbReference type="NCBI Taxonomy" id="2599308"/>
    <lineage>
        <taxon>Bacteria</taxon>
        <taxon>Bacillati</taxon>
        <taxon>Bacillota</taxon>
        <taxon>Clostridia</taxon>
        <taxon>Eubacteriales</taxon>
        <taxon>Clostridiaceae</taxon>
        <taxon>Crassaminicella</taxon>
    </lineage>
</organism>
<evidence type="ECO:0000259" key="3">
    <source>
        <dbReference type="Pfam" id="PF12850"/>
    </source>
</evidence>
<dbReference type="InterPro" id="IPR029052">
    <property type="entry name" value="Metallo-depent_PP-like"/>
</dbReference>
<dbReference type="RefSeq" id="WP_148810090.1">
    <property type="nucleotide sequence ID" value="NZ_CP042243.1"/>
</dbReference>
<dbReference type="OrthoDB" id="9800565at2"/>
<reference evidence="4 5" key="1">
    <citation type="submission" date="2019-07" db="EMBL/GenBank/DDBJ databases">
        <title>Complete genome of Crassaminicella thermophila SY095.</title>
        <authorList>
            <person name="Li X."/>
        </authorList>
    </citation>
    <scope>NUCLEOTIDE SEQUENCE [LARGE SCALE GENOMIC DNA]</scope>
    <source>
        <strain evidence="4 5">SY095</strain>
    </source>
</reference>
<dbReference type="Proteomes" id="UP000324646">
    <property type="component" value="Chromosome"/>
</dbReference>
<dbReference type="PANTHER" id="PTHR11124">
    <property type="entry name" value="VACUOLAR SORTING PROTEIN VPS29"/>
    <property type="match status" value="1"/>
</dbReference>
<comment type="similarity">
    <text evidence="1 2">Belongs to the metallophosphoesterase superfamily. YfcE family.</text>
</comment>
<keyword evidence="2" id="KW-0479">Metal-binding</keyword>
<evidence type="ECO:0000256" key="1">
    <source>
        <dbReference type="ARBA" id="ARBA00008950"/>
    </source>
</evidence>
<dbReference type="InterPro" id="IPR041802">
    <property type="entry name" value="MPP_YfcE"/>
</dbReference>
<proteinExistence type="inferred from homology"/>
<dbReference type="InterPro" id="IPR024654">
    <property type="entry name" value="Calcineurin-like_PHP_lpxH"/>
</dbReference>
<sequence>MKILVMSDTHGMIDLDKEILEKIDQMDLLIHLGDHYKDALYLGKLKNIKVRAVKGNCDRENVEEEIILELGKHKIFLTHGHQYGVKLNLTRLYYKALELGCNVALFGHTHMPVNMKYDDILIMNPGSLSKPRGGAKASYGIIEIEEENIKSEIIEI</sequence>
<dbReference type="Gene3D" id="3.60.21.10">
    <property type="match status" value="1"/>
</dbReference>
<dbReference type="InterPro" id="IPR000979">
    <property type="entry name" value="Phosphodiesterase_MJ0936/Vps29"/>
</dbReference>
<dbReference type="GO" id="GO:0016787">
    <property type="term" value="F:hydrolase activity"/>
    <property type="evidence" value="ECO:0007669"/>
    <property type="project" value="UniProtKB-UniRule"/>
</dbReference>
<feature type="domain" description="Calcineurin-like phosphoesterase" evidence="3">
    <location>
        <begin position="1"/>
        <end position="146"/>
    </location>
</feature>
<comment type="cofactor">
    <cofactor evidence="2">
        <name>a divalent metal cation</name>
        <dbReference type="ChEBI" id="CHEBI:60240"/>
    </cofactor>
</comment>